<dbReference type="Gene3D" id="3.10.10.10">
    <property type="entry name" value="HIV Type 1 Reverse Transcriptase, subunit A, domain 1"/>
    <property type="match status" value="1"/>
</dbReference>
<dbReference type="InterPro" id="IPR043128">
    <property type="entry name" value="Rev_trsase/Diguanyl_cyclase"/>
</dbReference>
<organism evidence="1 2">
    <name type="scientific">Trichuris muris</name>
    <name type="common">Mouse whipworm</name>
    <dbReference type="NCBI Taxonomy" id="70415"/>
    <lineage>
        <taxon>Eukaryota</taxon>
        <taxon>Metazoa</taxon>
        <taxon>Ecdysozoa</taxon>
        <taxon>Nematoda</taxon>
        <taxon>Enoplea</taxon>
        <taxon>Dorylaimia</taxon>
        <taxon>Trichinellida</taxon>
        <taxon>Trichuridae</taxon>
        <taxon>Trichuris</taxon>
    </lineage>
</organism>
<dbReference type="Proteomes" id="UP000046395">
    <property type="component" value="Unassembled WGS sequence"/>
</dbReference>
<name>A0A5S6Q1W0_TRIMR</name>
<reference evidence="2" key="1">
    <citation type="submission" date="2019-12" db="UniProtKB">
        <authorList>
            <consortium name="WormBaseParasite"/>
        </authorList>
    </citation>
    <scope>IDENTIFICATION</scope>
</reference>
<dbReference type="PANTHER" id="PTHR24559:SF444">
    <property type="entry name" value="REVERSE TRANSCRIPTASE DOMAIN-CONTAINING PROTEIN"/>
    <property type="match status" value="1"/>
</dbReference>
<keyword evidence="1" id="KW-1185">Reference proteome</keyword>
<evidence type="ECO:0000313" key="1">
    <source>
        <dbReference type="Proteomes" id="UP000046395"/>
    </source>
</evidence>
<accession>A0A5S6Q1W0</accession>
<dbReference type="PANTHER" id="PTHR24559">
    <property type="entry name" value="TRANSPOSON TY3-I GAG-POL POLYPROTEIN"/>
    <property type="match status" value="1"/>
</dbReference>
<dbReference type="InterPro" id="IPR053134">
    <property type="entry name" value="RNA-dir_DNA_polymerase"/>
</dbReference>
<evidence type="ECO:0000313" key="2">
    <source>
        <dbReference type="WBParaSite" id="TMUE_0000001235.1"/>
    </source>
</evidence>
<dbReference type="WBParaSite" id="TMUE_0000001235.1">
    <property type="protein sequence ID" value="TMUE_0000001235.1"/>
    <property type="gene ID" value="WBGene00297142"/>
</dbReference>
<dbReference type="AlphaFoldDB" id="A0A5S6Q1W0"/>
<dbReference type="InterPro" id="IPR043502">
    <property type="entry name" value="DNA/RNA_pol_sf"/>
</dbReference>
<proteinExistence type="predicted"/>
<protein>
    <submittedName>
        <fullName evidence="2">Reverse transcriptase domain-containing protein</fullName>
    </submittedName>
</protein>
<dbReference type="Gene3D" id="3.30.70.270">
    <property type="match status" value="1"/>
</dbReference>
<sequence length="86" mass="9729">MMQMGIVQPSKSNWASPLHLVPKKQADRYPVPHIHDVTAKLADKRIFSKVDLVRAYQQIPVDAADVPKTAIITPFGFDSWTKSRED</sequence>
<dbReference type="SUPFAM" id="SSF56672">
    <property type="entry name" value="DNA/RNA polymerases"/>
    <property type="match status" value="1"/>
</dbReference>